<dbReference type="HOGENOM" id="CLU_020207_1_0_9"/>
<dbReference type="InterPro" id="IPR029000">
    <property type="entry name" value="Cyclophilin-like_dom_sf"/>
</dbReference>
<dbReference type="AlphaFoldDB" id="A5N105"/>
<feature type="domain" description="Carboxyltransferase" evidence="4">
    <location>
        <begin position="8"/>
        <end position="221"/>
    </location>
</feature>
<dbReference type="GO" id="GO:0016787">
    <property type="term" value="F:hydrolase activity"/>
    <property type="evidence" value="ECO:0007669"/>
    <property type="project" value="UniProtKB-KW"/>
</dbReference>
<dbReference type="STRING" id="431943.CKL_2789"/>
<dbReference type="EMBL" id="CP000673">
    <property type="protein sequence ID" value="EDK34801.1"/>
    <property type="molecule type" value="Genomic_DNA"/>
</dbReference>
<organism evidence="5 6">
    <name type="scientific">Clostridium kluyveri (strain ATCC 8527 / DSM 555 / NBRC 12016 / NCIMB 10680 / K1)</name>
    <dbReference type="NCBI Taxonomy" id="431943"/>
    <lineage>
        <taxon>Bacteria</taxon>
        <taxon>Bacillati</taxon>
        <taxon>Bacillota</taxon>
        <taxon>Clostridia</taxon>
        <taxon>Eubacteriales</taxon>
        <taxon>Clostridiaceae</taxon>
        <taxon>Clostridium</taxon>
    </lineage>
</organism>
<dbReference type="Pfam" id="PF02682">
    <property type="entry name" value="CT_C_D"/>
    <property type="match status" value="1"/>
</dbReference>
<evidence type="ECO:0000313" key="5">
    <source>
        <dbReference type="EMBL" id="EDK34801.1"/>
    </source>
</evidence>
<dbReference type="InterPro" id="IPR003833">
    <property type="entry name" value="CT_C_D"/>
</dbReference>
<keyword evidence="6" id="KW-1185">Reference proteome</keyword>
<dbReference type="RefSeq" id="WP_012103130.1">
    <property type="nucleotide sequence ID" value="NC_009706.1"/>
</dbReference>
<dbReference type="KEGG" id="ckl:CKL_2789"/>
<dbReference type="SUPFAM" id="SSF50891">
    <property type="entry name" value="Cyclophilin-like"/>
    <property type="match status" value="1"/>
</dbReference>
<evidence type="ECO:0000256" key="1">
    <source>
        <dbReference type="ARBA" id="ARBA00022741"/>
    </source>
</evidence>
<keyword evidence="1" id="KW-0547">Nucleotide-binding</keyword>
<name>A5N105_CLOK5</name>
<dbReference type="GO" id="GO:0005524">
    <property type="term" value="F:ATP binding"/>
    <property type="evidence" value="ECO:0007669"/>
    <property type="project" value="UniProtKB-KW"/>
</dbReference>
<sequence>MKQYKIEWNIFPMGESAILIEFGRKIDKDIHKTVRMFGEYLHKHPFEGMIEYVPAFSTVTIFYDIIKLRTKKAYKGIKKSSYEIVSSLINNMLDNFNVSIDEEERIVKIPVCYGGQFGPDLQYVAEYNKISVDRVIDIHSNNDYIVYMIGFAPGFPYLGGMSEKIAAPRRKSPRRSVPKGSVGIAGMQTGVYSISTPGGWQIIGNTPKVLFSPSTCPPSILRPGDVVRFYPISPGEYDKYKESENWI</sequence>
<dbReference type="Proteomes" id="UP000002411">
    <property type="component" value="Chromosome"/>
</dbReference>
<evidence type="ECO:0000256" key="3">
    <source>
        <dbReference type="ARBA" id="ARBA00022840"/>
    </source>
</evidence>
<reference evidence="5 6" key="1">
    <citation type="journal article" date="2008" name="Proc. Natl. Acad. Sci. U.S.A.">
        <title>The genome of Clostridium kluyveri, a strict anaerobe with unique metabolic features.</title>
        <authorList>
            <person name="Seedorf H."/>
            <person name="Fricke W.F."/>
            <person name="Veith B."/>
            <person name="Brueggemann H."/>
            <person name="Liesegang H."/>
            <person name="Strittmatter A."/>
            <person name="Miethke M."/>
            <person name="Buckel W."/>
            <person name="Hinderberger J."/>
            <person name="Li F."/>
            <person name="Hagemeier C."/>
            <person name="Thauer R.K."/>
            <person name="Gottschalk G."/>
        </authorList>
    </citation>
    <scope>NUCLEOTIDE SEQUENCE [LARGE SCALE GENOMIC DNA]</scope>
    <source>
        <strain evidence="6">ATCC 8527 / DSM 555 / NCIMB 10680</strain>
    </source>
</reference>
<accession>A5N105</accession>
<dbReference type="PANTHER" id="PTHR34698:SF2">
    <property type="entry name" value="5-OXOPROLINASE SUBUNIT B"/>
    <property type="match status" value="1"/>
</dbReference>
<evidence type="ECO:0000256" key="2">
    <source>
        <dbReference type="ARBA" id="ARBA00022801"/>
    </source>
</evidence>
<dbReference type="NCBIfam" id="TIGR00370">
    <property type="entry name" value="5-oxoprolinase subunit PxpB"/>
    <property type="match status" value="1"/>
</dbReference>
<dbReference type="PANTHER" id="PTHR34698">
    <property type="entry name" value="5-OXOPROLINASE SUBUNIT B"/>
    <property type="match status" value="1"/>
</dbReference>
<keyword evidence="3" id="KW-0067">ATP-binding</keyword>
<dbReference type="eggNOG" id="COG2049">
    <property type="taxonomic scope" value="Bacteria"/>
</dbReference>
<gene>
    <name evidence="5" type="primary">kipI</name>
    <name evidence="5" type="ordered locus">CKL_2789</name>
</gene>
<dbReference type="InterPro" id="IPR010016">
    <property type="entry name" value="PxpB"/>
</dbReference>
<dbReference type="SMART" id="SM00796">
    <property type="entry name" value="AHS1"/>
    <property type="match status" value="1"/>
</dbReference>
<protein>
    <submittedName>
        <fullName evidence="5">KipI</fullName>
    </submittedName>
</protein>
<evidence type="ECO:0000313" key="6">
    <source>
        <dbReference type="Proteomes" id="UP000002411"/>
    </source>
</evidence>
<dbReference type="Gene3D" id="2.40.100.10">
    <property type="entry name" value="Cyclophilin-like"/>
    <property type="match status" value="1"/>
</dbReference>
<keyword evidence="2" id="KW-0378">Hydrolase</keyword>
<proteinExistence type="predicted"/>
<dbReference type="SUPFAM" id="SSF160467">
    <property type="entry name" value="PH0987 N-terminal domain-like"/>
    <property type="match status" value="1"/>
</dbReference>
<dbReference type="Gene3D" id="3.30.1360.40">
    <property type="match status" value="1"/>
</dbReference>
<evidence type="ECO:0000259" key="4">
    <source>
        <dbReference type="SMART" id="SM00796"/>
    </source>
</evidence>